<evidence type="ECO:0000313" key="2">
    <source>
        <dbReference type="Proteomes" id="UP000029453"/>
    </source>
</evidence>
<comment type="caution">
    <text evidence="1">The sequence shown here is derived from an EMBL/GenBank/DDBJ whole genome shotgun (WGS) entry which is preliminary data.</text>
</comment>
<dbReference type="RefSeq" id="WP_006286364.1">
    <property type="nucleotide sequence ID" value="NZ_BALG01000154.1"/>
</dbReference>
<organism evidence="1 2">
    <name type="scientific">Paenibacillus popilliae ATCC 14706</name>
    <dbReference type="NCBI Taxonomy" id="1212764"/>
    <lineage>
        <taxon>Bacteria</taxon>
        <taxon>Bacillati</taxon>
        <taxon>Bacillota</taxon>
        <taxon>Bacilli</taxon>
        <taxon>Bacillales</taxon>
        <taxon>Paenibacillaceae</taxon>
        <taxon>Paenibacillus</taxon>
    </lineage>
</organism>
<dbReference type="Proteomes" id="UP000029453">
    <property type="component" value="Unassembled WGS sequence"/>
</dbReference>
<reference evidence="1 2" key="1">
    <citation type="submission" date="2012-10" db="EMBL/GenBank/DDBJ databases">
        <title>Draft Genome Sequence of Paenibacillus popilliae ATCC 14706T.</title>
        <authorList>
            <person name="Iiyama K."/>
            <person name="Mori K."/>
            <person name="Mon H."/>
            <person name="Chieda Y."/>
            <person name="Lee J.M."/>
            <person name="Kusakabe T."/>
            <person name="Tashiro K."/>
            <person name="Asano S."/>
            <person name="Yasunaga-Aoki C."/>
            <person name="Shimizu S."/>
        </authorList>
    </citation>
    <scope>NUCLEOTIDE SEQUENCE [LARGE SCALE GENOMIC DNA]</scope>
    <source>
        <strain evidence="1 2">ATCC 14706</strain>
    </source>
</reference>
<evidence type="ECO:0000313" key="1">
    <source>
        <dbReference type="EMBL" id="GAC42864.1"/>
    </source>
</evidence>
<proteinExistence type="predicted"/>
<name>M9M1Q2_PAEPP</name>
<keyword evidence="2" id="KW-1185">Reference proteome</keyword>
<protein>
    <submittedName>
        <fullName evidence="1">IIB component</fullName>
    </submittedName>
</protein>
<gene>
    <name evidence="1" type="ORF">PPOP_2224</name>
</gene>
<sequence length="47" mass="5098">MNWTSATTPELCAAILDMAAADEEFEAAGAELFRRIGGEHELQSTEL</sequence>
<accession>M9M1Q2</accession>
<dbReference type="AlphaFoldDB" id="M9M1Q2"/>
<dbReference type="EMBL" id="BALG01000154">
    <property type="protein sequence ID" value="GAC42864.1"/>
    <property type="molecule type" value="Genomic_DNA"/>
</dbReference>